<protein>
    <submittedName>
        <fullName evidence="3">Sulfotransferase</fullName>
    </submittedName>
</protein>
<gene>
    <name evidence="3" type="ORF">H3Z74_01835</name>
</gene>
<keyword evidence="4" id="KW-1185">Reference proteome</keyword>
<feature type="active site" description="Proton acceptor" evidence="1">
    <location>
        <position position="61"/>
    </location>
</feature>
<sequence length="287" mass="31889">MAPSDSATSRPPYDLATANHDYPPWHGLPRSTILICTHPRSGSTLLGEALYFAGGLGCPLEYFHAGFRPSLAARWAAPDIERYISAVHGNRTDPGGLLAVKLFWRDIQELAQEIDPERFAVLDGALPEALSPAVYRDLAALLATVFPTPTFVHLRRRDRLRQAISALFASETGKWREIPEMAPGIDGLTPHTRPDFDIERLDRLIGYADFCHGHWRNLFAAIGATPHDVVYEQLVAEYRHTIGSLFTKLGSDAEPPAIRMQRQADARSEAFVLRYLRECAARPVAVP</sequence>
<dbReference type="PIRSF" id="PIRSF021497">
    <property type="entry name" value="Sulphotransferase_Stf0"/>
    <property type="match status" value="1"/>
</dbReference>
<proteinExistence type="predicted"/>
<accession>A0A7H0LK12</accession>
<evidence type="ECO:0000256" key="1">
    <source>
        <dbReference type="PIRSR" id="PIRSR021497-1"/>
    </source>
</evidence>
<dbReference type="InterPro" id="IPR024628">
    <property type="entry name" value="Sulfotransferase_Stf0_dom"/>
</dbReference>
<feature type="domain" description="Sulphotransferase Stf0" evidence="2">
    <location>
        <begin position="34"/>
        <end position="277"/>
    </location>
</feature>
<dbReference type="AlphaFoldDB" id="A0A7H0LK12"/>
<evidence type="ECO:0000313" key="3">
    <source>
        <dbReference type="EMBL" id="QNQ10015.1"/>
    </source>
</evidence>
<dbReference type="RefSeq" id="WP_187762322.1">
    <property type="nucleotide sequence ID" value="NZ_CP061038.1"/>
</dbReference>
<dbReference type="EMBL" id="CP061038">
    <property type="protein sequence ID" value="QNQ10015.1"/>
    <property type="molecule type" value="Genomic_DNA"/>
</dbReference>
<dbReference type="InterPro" id="IPR027417">
    <property type="entry name" value="P-loop_NTPase"/>
</dbReference>
<evidence type="ECO:0000259" key="2">
    <source>
        <dbReference type="Pfam" id="PF09037"/>
    </source>
</evidence>
<dbReference type="KEGG" id="spap:H3Z74_01835"/>
<dbReference type="Gene3D" id="3.40.50.300">
    <property type="entry name" value="P-loop containing nucleotide triphosphate hydrolases"/>
    <property type="match status" value="1"/>
</dbReference>
<dbReference type="GO" id="GO:0016740">
    <property type="term" value="F:transferase activity"/>
    <property type="evidence" value="ECO:0007669"/>
    <property type="project" value="UniProtKB-KW"/>
</dbReference>
<organism evidence="3 4">
    <name type="scientific">Sphingomonas alpina</name>
    <dbReference type="NCBI Taxonomy" id="653931"/>
    <lineage>
        <taxon>Bacteria</taxon>
        <taxon>Pseudomonadati</taxon>
        <taxon>Pseudomonadota</taxon>
        <taxon>Alphaproteobacteria</taxon>
        <taxon>Sphingomonadales</taxon>
        <taxon>Sphingomonadaceae</taxon>
        <taxon>Sphingomonas</taxon>
    </lineage>
</organism>
<dbReference type="InterPro" id="IPR015124">
    <property type="entry name" value="Stf0"/>
</dbReference>
<evidence type="ECO:0000313" key="4">
    <source>
        <dbReference type="Proteomes" id="UP000516148"/>
    </source>
</evidence>
<dbReference type="SUPFAM" id="SSF52540">
    <property type="entry name" value="P-loop containing nucleoside triphosphate hydrolases"/>
    <property type="match status" value="1"/>
</dbReference>
<dbReference type="Proteomes" id="UP000516148">
    <property type="component" value="Chromosome"/>
</dbReference>
<keyword evidence="3" id="KW-0808">Transferase</keyword>
<dbReference type="Pfam" id="PF09037">
    <property type="entry name" value="Sulphotransf"/>
    <property type="match status" value="1"/>
</dbReference>
<reference evidence="3 4" key="1">
    <citation type="submission" date="2020-09" db="EMBL/GenBank/DDBJ databases">
        <title>Sphingomonas sp., a new species isolated from pork steak.</title>
        <authorList>
            <person name="Heidler von Heilborn D."/>
        </authorList>
    </citation>
    <scope>NUCLEOTIDE SEQUENCE [LARGE SCALE GENOMIC DNA]</scope>
    <source>
        <strain evidence="4">S8-3T</strain>
    </source>
</reference>
<name>A0A7H0LK12_9SPHN</name>